<sequence length="130" mass="14315">MPLVTARDLIRDSRLVYAFLDGTITDAVKRKTEPSVGSVPVVGHDMRLLGIFTERDPVGLIASDESLDRSLGEVMMWGLGVAHPDDSLPSTAYKMVRHGARHTPVVDEDDRLLCVVSIRRVPQYMLAGSE</sequence>
<dbReference type="AlphaFoldDB" id="A2BMX8"/>
<dbReference type="HOGENOM" id="CLU_040681_12_1_2"/>
<dbReference type="PANTHER" id="PTHR43080">
    <property type="entry name" value="CBS DOMAIN-CONTAINING PROTEIN CBSX3, MITOCHONDRIAL"/>
    <property type="match status" value="1"/>
</dbReference>
<dbReference type="RefSeq" id="WP_011822657.1">
    <property type="nucleotide sequence ID" value="NC_008818.1"/>
</dbReference>
<evidence type="ECO:0000313" key="5">
    <source>
        <dbReference type="Proteomes" id="UP000002593"/>
    </source>
</evidence>
<proteinExistence type="predicted"/>
<dbReference type="PROSITE" id="PS51371">
    <property type="entry name" value="CBS"/>
    <property type="match status" value="1"/>
</dbReference>
<protein>
    <submittedName>
        <fullName evidence="4">Universally conserved protein</fullName>
    </submittedName>
</protein>
<gene>
    <name evidence="4" type="ordered locus">Hbut_1517</name>
</gene>
<organism evidence="4 5">
    <name type="scientific">Hyperthermus butylicus (strain DSM 5456 / JCM 9403 / PLM1-5)</name>
    <dbReference type="NCBI Taxonomy" id="415426"/>
    <lineage>
        <taxon>Archaea</taxon>
        <taxon>Thermoproteota</taxon>
        <taxon>Thermoprotei</taxon>
        <taxon>Desulfurococcales</taxon>
        <taxon>Pyrodictiaceae</taxon>
        <taxon>Hyperthermus</taxon>
    </lineage>
</organism>
<dbReference type="STRING" id="415426.Hbut_1517"/>
<keyword evidence="1 2" id="KW-0129">CBS domain</keyword>
<dbReference type="OrthoDB" id="65817at2157"/>
<feature type="domain" description="CBS" evidence="3">
    <location>
        <begin position="75"/>
        <end position="130"/>
    </location>
</feature>
<dbReference type="EMBL" id="CP000493">
    <property type="protein sequence ID" value="ABM81339.1"/>
    <property type="molecule type" value="Genomic_DNA"/>
</dbReference>
<dbReference type="InterPro" id="IPR051257">
    <property type="entry name" value="Diverse_CBS-Domain"/>
</dbReference>
<dbReference type="InterPro" id="IPR000644">
    <property type="entry name" value="CBS_dom"/>
</dbReference>
<dbReference type="GeneID" id="4782040"/>
<dbReference type="SUPFAM" id="SSF54631">
    <property type="entry name" value="CBS-domain pair"/>
    <property type="match status" value="1"/>
</dbReference>
<evidence type="ECO:0000259" key="3">
    <source>
        <dbReference type="PROSITE" id="PS51371"/>
    </source>
</evidence>
<dbReference type="eggNOG" id="arCOG00606">
    <property type="taxonomic scope" value="Archaea"/>
</dbReference>
<dbReference type="EnsemblBacteria" id="ABM81339">
    <property type="protein sequence ID" value="ABM81339"/>
    <property type="gene ID" value="Hbut_1517"/>
</dbReference>
<evidence type="ECO:0000313" key="4">
    <source>
        <dbReference type="EMBL" id="ABM81339.1"/>
    </source>
</evidence>
<evidence type="ECO:0000256" key="1">
    <source>
        <dbReference type="ARBA" id="ARBA00023122"/>
    </source>
</evidence>
<evidence type="ECO:0000256" key="2">
    <source>
        <dbReference type="PROSITE-ProRule" id="PRU00703"/>
    </source>
</evidence>
<dbReference type="Proteomes" id="UP000002593">
    <property type="component" value="Chromosome"/>
</dbReference>
<dbReference type="SMART" id="SM00116">
    <property type="entry name" value="CBS"/>
    <property type="match status" value="2"/>
</dbReference>
<reference evidence="4 5" key="1">
    <citation type="journal article" date="2007" name="Archaea">
        <title>The genome of Hyperthermus butylicus: a sulfur-reducing, peptide fermenting, neutrophilic Crenarchaeote growing up to 108 degrees C.</title>
        <authorList>
            <person name="Brugger K."/>
            <person name="Chen L."/>
            <person name="Stark M."/>
            <person name="Zibat A."/>
            <person name="Redder P."/>
            <person name="Ruepp A."/>
            <person name="Awayez M."/>
            <person name="She Q."/>
            <person name="Garrett R.A."/>
            <person name="Klenk H.P."/>
        </authorList>
    </citation>
    <scope>NUCLEOTIDE SEQUENCE [LARGE SCALE GENOMIC DNA]</scope>
    <source>
        <strain evidence="5">DSM 5456 / JCM 9403 / PLM1-5</strain>
    </source>
</reference>
<accession>A2BMX8</accession>
<dbReference type="KEGG" id="hbu:Hbut_1517"/>
<dbReference type="Pfam" id="PF00571">
    <property type="entry name" value="CBS"/>
    <property type="match status" value="2"/>
</dbReference>
<name>A2BMX8_HYPBU</name>
<dbReference type="InterPro" id="IPR046342">
    <property type="entry name" value="CBS_dom_sf"/>
</dbReference>
<keyword evidence="5" id="KW-1185">Reference proteome</keyword>
<dbReference type="PANTHER" id="PTHR43080:SF2">
    <property type="entry name" value="CBS DOMAIN-CONTAINING PROTEIN"/>
    <property type="match status" value="1"/>
</dbReference>
<dbReference type="Gene3D" id="3.10.580.10">
    <property type="entry name" value="CBS-domain"/>
    <property type="match status" value="1"/>
</dbReference>